<keyword evidence="3" id="KW-1185">Reference proteome</keyword>
<accession>A0A7Z9CQN3</accession>
<reference evidence="2 3" key="1">
    <citation type="submission" date="2018-12" db="EMBL/GenBank/DDBJ databases">
        <authorList>
            <consortium name="Pathogen Informatics"/>
        </authorList>
    </citation>
    <scope>NUCLEOTIDE SEQUENCE [LARGE SCALE GENOMIC DNA]</scope>
    <source>
        <strain evidence="2 3">NCTC9997</strain>
    </source>
</reference>
<evidence type="ECO:0000313" key="3">
    <source>
        <dbReference type="Proteomes" id="UP000267630"/>
    </source>
</evidence>
<gene>
    <name evidence="2" type="ORF">NCTC9997_00812</name>
</gene>
<name>A0A7Z9CQN3_RAOTE</name>
<protein>
    <submittedName>
        <fullName evidence="2">Uncharacterized protein</fullName>
    </submittedName>
</protein>
<evidence type="ECO:0000256" key="1">
    <source>
        <dbReference type="SAM" id="MobiDB-lite"/>
    </source>
</evidence>
<dbReference type="EMBL" id="LR134253">
    <property type="protein sequence ID" value="VED46094.1"/>
    <property type="molecule type" value="Genomic_DNA"/>
</dbReference>
<organism evidence="2 3">
    <name type="scientific">Raoultella terrigena</name>
    <name type="common">Klebsiella terrigena</name>
    <dbReference type="NCBI Taxonomy" id="577"/>
    <lineage>
        <taxon>Bacteria</taxon>
        <taxon>Pseudomonadati</taxon>
        <taxon>Pseudomonadota</taxon>
        <taxon>Gammaproteobacteria</taxon>
        <taxon>Enterobacterales</taxon>
        <taxon>Enterobacteriaceae</taxon>
        <taxon>Klebsiella/Raoultella group</taxon>
        <taxon>Raoultella</taxon>
    </lineage>
</organism>
<feature type="region of interest" description="Disordered" evidence="1">
    <location>
        <begin position="70"/>
        <end position="93"/>
    </location>
</feature>
<dbReference type="AlphaFoldDB" id="A0A7Z9CQN3"/>
<sequence>MQRPDDHFPADPGAIKHVRQLRRAACLAMRQPLAGARPAIGQIANHAIRQGALGLESEDQHRHAKLLHQRQHRRAQGVGADGDHDDVRGKLPEAPGQRIAFLQRIDQPTVDDIDRRRAELPFNLLQIAQQALLKAAELWPVGIEPDTK</sequence>
<proteinExistence type="predicted"/>
<evidence type="ECO:0000313" key="2">
    <source>
        <dbReference type="EMBL" id="VED46094.1"/>
    </source>
</evidence>
<dbReference type="Proteomes" id="UP000267630">
    <property type="component" value="Chromosome 3"/>
</dbReference>
<feature type="compositionally biased region" description="Basic and acidic residues" evidence="1">
    <location>
        <begin position="81"/>
        <end position="91"/>
    </location>
</feature>